<dbReference type="RefSeq" id="WP_184516520.1">
    <property type="nucleotide sequence ID" value="NZ_JACIJD010000007.1"/>
</dbReference>
<comment type="caution">
    <text evidence="1">The sequence shown here is derived from an EMBL/GenBank/DDBJ whole genome shotgun (WGS) entry which is preliminary data.</text>
</comment>
<dbReference type="EMBL" id="JACIJD010000007">
    <property type="protein sequence ID" value="MBB5693743.1"/>
    <property type="molecule type" value="Genomic_DNA"/>
</dbReference>
<evidence type="ECO:0000313" key="2">
    <source>
        <dbReference type="Proteomes" id="UP000580654"/>
    </source>
</evidence>
<evidence type="ECO:0008006" key="3">
    <source>
        <dbReference type="Google" id="ProtNLM"/>
    </source>
</evidence>
<name>A0A840YI85_9PROT</name>
<gene>
    <name evidence="1" type="ORF">FHS87_001780</name>
</gene>
<sequence>MAKPGPGVANGRGQAAPESAFDLWLQRGLHDLFDDVMREPIPEELLRLIEQDRGQG</sequence>
<reference evidence="1 2" key="1">
    <citation type="submission" date="2020-08" db="EMBL/GenBank/DDBJ databases">
        <title>Genomic Encyclopedia of Type Strains, Phase IV (KMG-IV): sequencing the most valuable type-strain genomes for metagenomic binning, comparative biology and taxonomic classification.</title>
        <authorList>
            <person name="Goeker M."/>
        </authorList>
    </citation>
    <scope>NUCLEOTIDE SEQUENCE [LARGE SCALE GENOMIC DNA]</scope>
    <source>
        <strain evidence="1 2">DSM 25622</strain>
    </source>
</reference>
<dbReference type="AlphaFoldDB" id="A0A840YI85"/>
<proteinExistence type="predicted"/>
<evidence type="ECO:0000313" key="1">
    <source>
        <dbReference type="EMBL" id="MBB5693743.1"/>
    </source>
</evidence>
<dbReference type="Proteomes" id="UP000580654">
    <property type="component" value="Unassembled WGS sequence"/>
</dbReference>
<keyword evidence="2" id="KW-1185">Reference proteome</keyword>
<protein>
    <recommendedName>
        <fullName evidence="3">Anti-sigma factor NepR domain-containing protein</fullName>
    </recommendedName>
</protein>
<organism evidence="1 2">
    <name type="scientific">Muricoccus pecuniae</name>
    <dbReference type="NCBI Taxonomy" id="693023"/>
    <lineage>
        <taxon>Bacteria</taxon>
        <taxon>Pseudomonadati</taxon>
        <taxon>Pseudomonadota</taxon>
        <taxon>Alphaproteobacteria</taxon>
        <taxon>Acetobacterales</taxon>
        <taxon>Roseomonadaceae</taxon>
        <taxon>Muricoccus</taxon>
    </lineage>
</organism>
<accession>A0A840YI85</accession>